<gene>
    <name evidence="8" type="ORF">CYMTET_23385</name>
</gene>
<evidence type="ECO:0000256" key="6">
    <source>
        <dbReference type="SAM" id="Phobius"/>
    </source>
</evidence>
<dbReference type="Pfam" id="PF08016">
    <property type="entry name" value="PKD_channel"/>
    <property type="match status" value="1"/>
</dbReference>
<comment type="subcellular location">
    <subcellularLocation>
        <location evidence="1">Membrane</location>
        <topology evidence="1">Multi-pass membrane protein</topology>
    </subcellularLocation>
</comment>
<organism evidence="8 9">
    <name type="scientific">Cymbomonas tetramitiformis</name>
    <dbReference type="NCBI Taxonomy" id="36881"/>
    <lineage>
        <taxon>Eukaryota</taxon>
        <taxon>Viridiplantae</taxon>
        <taxon>Chlorophyta</taxon>
        <taxon>Pyramimonadophyceae</taxon>
        <taxon>Pyramimonadales</taxon>
        <taxon>Pyramimonadaceae</taxon>
        <taxon>Cymbomonas</taxon>
    </lineage>
</organism>
<evidence type="ECO:0000256" key="3">
    <source>
        <dbReference type="ARBA" id="ARBA00022989"/>
    </source>
</evidence>
<evidence type="ECO:0000256" key="4">
    <source>
        <dbReference type="ARBA" id="ARBA00023136"/>
    </source>
</evidence>
<proteinExistence type="predicted"/>
<accession>A0AAE0L103</accession>
<sequence>MACSMVLTHMLIMRSLTKSKSANRTEDTMGGLASIPWGSDALEPARKKALFFEELEVWLDFMEAEDNEEHLLNQLLGLLIIRLIIATGFHPRLALLTGTIKHSLDDLFHATILVMLILNGFASVGWWRFGDERDEFASLEVSICTLTEIAAGNFLEDWSETSELALFTSFYSITMFVVVLNFLLAIIVEAYMQVGQTGGATGGPASEVEWANEGRQRVERDGAMSGASRHCLVTSRPGANGVGQQSEATGGARAGVLGGSQQAEARWANGRGNR</sequence>
<dbReference type="Proteomes" id="UP001190700">
    <property type="component" value="Unassembled WGS sequence"/>
</dbReference>
<evidence type="ECO:0000313" key="9">
    <source>
        <dbReference type="Proteomes" id="UP001190700"/>
    </source>
</evidence>
<evidence type="ECO:0000256" key="2">
    <source>
        <dbReference type="ARBA" id="ARBA00022692"/>
    </source>
</evidence>
<name>A0AAE0L103_9CHLO</name>
<dbReference type="Gene3D" id="1.10.287.70">
    <property type="match status" value="1"/>
</dbReference>
<dbReference type="InterPro" id="IPR051223">
    <property type="entry name" value="Polycystin"/>
</dbReference>
<keyword evidence="2 6" id="KW-0812">Transmembrane</keyword>
<evidence type="ECO:0000259" key="7">
    <source>
        <dbReference type="Pfam" id="PF08016"/>
    </source>
</evidence>
<keyword evidence="3 6" id="KW-1133">Transmembrane helix</keyword>
<dbReference type="PANTHER" id="PTHR10877">
    <property type="entry name" value="POLYCYSTIN FAMILY MEMBER"/>
    <property type="match status" value="1"/>
</dbReference>
<dbReference type="AlphaFoldDB" id="A0AAE0L103"/>
<feature type="region of interest" description="Disordered" evidence="5">
    <location>
        <begin position="235"/>
        <end position="274"/>
    </location>
</feature>
<dbReference type="GO" id="GO:0016020">
    <property type="term" value="C:membrane"/>
    <property type="evidence" value="ECO:0007669"/>
    <property type="project" value="UniProtKB-SubCell"/>
</dbReference>
<comment type="caution">
    <text evidence="8">The sequence shown here is derived from an EMBL/GenBank/DDBJ whole genome shotgun (WGS) entry which is preliminary data.</text>
</comment>
<dbReference type="PANTHER" id="PTHR10877:SF183">
    <property type="entry name" value="AT14535P-RELATED"/>
    <property type="match status" value="1"/>
</dbReference>
<evidence type="ECO:0000313" key="8">
    <source>
        <dbReference type="EMBL" id="KAK3268096.1"/>
    </source>
</evidence>
<reference evidence="8 9" key="1">
    <citation type="journal article" date="2015" name="Genome Biol. Evol.">
        <title>Comparative Genomics of a Bacterivorous Green Alga Reveals Evolutionary Causalities and Consequences of Phago-Mixotrophic Mode of Nutrition.</title>
        <authorList>
            <person name="Burns J.A."/>
            <person name="Paasch A."/>
            <person name="Narechania A."/>
            <person name="Kim E."/>
        </authorList>
    </citation>
    <scope>NUCLEOTIDE SEQUENCE [LARGE SCALE GENOMIC DNA]</scope>
    <source>
        <strain evidence="8 9">PLY_AMNH</strain>
    </source>
</reference>
<dbReference type="EMBL" id="LGRX02012022">
    <property type="protein sequence ID" value="KAK3268096.1"/>
    <property type="molecule type" value="Genomic_DNA"/>
</dbReference>
<evidence type="ECO:0000256" key="5">
    <source>
        <dbReference type="SAM" id="MobiDB-lite"/>
    </source>
</evidence>
<feature type="transmembrane region" description="Helical" evidence="6">
    <location>
        <begin position="164"/>
        <end position="188"/>
    </location>
</feature>
<protein>
    <recommendedName>
        <fullName evidence="7">Polycystin cation channel PKD1/PKD2 domain-containing protein</fullName>
    </recommendedName>
</protein>
<feature type="transmembrane region" description="Helical" evidence="6">
    <location>
        <begin position="107"/>
        <end position="129"/>
    </location>
</feature>
<evidence type="ECO:0000256" key="1">
    <source>
        <dbReference type="ARBA" id="ARBA00004141"/>
    </source>
</evidence>
<keyword evidence="4 6" id="KW-0472">Membrane</keyword>
<feature type="domain" description="Polycystin cation channel PKD1/PKD2" evidence="7">
    <location>
        <begin position="72"/>
        <end position="194"/>
    </location>
</feature>
<keyword evidence="9" id="KW-1185">Reference proteome</keyword>
<dbReference type="InterPro" id="IPR013122">
    <property type="entry name" value="PKD1_2_channel"/>
</dbReference>